<dbReference type="Pfam" id="PF23106">
    <property type="entry name" value="EGF_Teneurin"/>
    <property type="match status" value="1"/>
</dbReference>
<dbReference type="EMBL" id="NWUJ01000010">
    <property type="protein sequence ID" value="PFH32806.1"/>
    <property type="molecule type" value="Genomic_DNA"/>
</dbReference>
<dbReference type="Pfam" id="PF01344">
    <property type="entry name" value="Kelch_1"/>
    <property type="match status" value="1"/>
</dbReference>
<dbReference type="VEuPathDB" id="ToxoDB:BESB_014190"/>
<keyword evidence="1" id="KW-0812">Transmembrane</keyword>
<feature type="transmembrane region" description="Helical" evidence="1">
    <location>
        <begin position="299"/>
        <end position="319"/>
    </location>
</feature>
<sequence>MMEPSMMSTDMEAESLNDNQFAVAFHQVKPGHTAVRNGHNIIVAGGCDVTRNVQKCYNDVWKLDTTRLRWTLLSGSHPRFGARELHTAHLTSGGRILLIGGQKMLARDYQDVVMFKSDSCGGTPSCSGNGTCINGSCSCNSGWASQDCGEAKHATLGCYALVPDSEGTATEMELVSQTGCANARTACDIPTELSSRVTGRKDEKQEKHLSQLPNLYAKHQMGGGPPVGRYSTLCHPGIPAAIDALRADIPGMPRTNMPVSETKMQPPHTSMRSQRLPTPLPDLPPYGAATAYVSAATKVVVGVLSLLGGSAAVSVIYAINHGRT</sequence>
<keyword evidence="1" id="KW-1133">Transmembrane helix</keyword>
<evidence type="ECO:0000256" key="1">
    <source>
        <dbReference type="SAM" id="Phobius"/>
    </source>
</evidence>
<dbReference type="KEGG" id="bbes:BESB_014190"/>
<dbReference type="STRING" id="94643.A0A2A9MA44"/>
<dbReference type="Gene3D" id="2.120.10.80">
    <property type="entry name" value="Kelch-type beta propeller"/>
    <property type="match status" value="1"/>
</dbReference>
<dbReference type="AlphaFoldDB" id="A0A2A9MA44"/>
<dbReference type="OrthoDB" id="329528at2759"/>
<dbReference type="InterPro" id="IPR015915">
    <property type="entry name" value="Kelch-typ_b-propeller"/>
</dbReference>
<accession>A0A2A9MA44</accession>
<evidence type="ECO:0000313" key="2">
    <source>
        <dbReference type="EMBL" id="PFH32806.1"/>
    </source>
</evidence>
<protein>
    <submittedName>
        <fullName evidence="2">EGF family domain-containing protein</fullName>
    </submittedName>
</protein>
<organism evidence="2 3">
    <name type="scientific">Besnoitia besnoiti</name>
    <name type="common">Apicomplexan protozoan</name>
    <dbReference type="NCBI Taxonomy" id="94643"/>
    <lineage>
        <taxon>Eukaryota</taxon>
        <taxon>Sar</taxon>
        <taxon>Alveolata</taxon>
        <taxon>Apicomplexa</taxon>
        <taxon>Conoidasida</taxon>
        <taxon>Coccidia</taxon>
        <taxon>Eucoccidiorida</taxon>
        <taxon>Eimeriorina</taxon>
        <taxon>Sarcocystidae</taxon>
        <taxon>Besnoitia</taxon>
    </lineage>
</organism>
<name>A0A2A9MA44_BESBE</name>
<dbReference type="RefSeq" id="XP_029216815.1">
    <property type="nucleotide sequence ID" value="XM_029360148.1"/>
</dbReference>
<proteinExistence type="predicted"/>
<keyword evidence="3" id="KW-1185">Reference proteome</keyword>
<evidence type="ECO:0000313" key="3">
    <source>
        <dbReference type="Proteomes" id="UP000224006"/>
    </source>
</evidence>
<gene>
    <name evidence="2" type="ORF">BESB_014190</name>
</gene>
<reference evidence="2 3" key="1">
    <citation type="submission" date="2017-09" db="EMBL/GenBank/DDBJ databases">
        <title>Genome sequencing of Besnoitia besnoiti strain Bb-Ger1.</title>
        <authorList>
            <person name="Schares G."/>
            <person name="Venepally P."/>
            <person name="Lorenzi H.A."/>
        </authorList>
    </citation>
    <scope>NUCLEOTIDE SEQUENCE [LARGE SCALE GENOMIC DNA]</scope>
    <source>
        <strain evidence="2 3">Bb-Ger1</strain>
    </source>
</reference>
<keyword evidence="1" id="KW-0472">Membrane</keyword>
<dbReference type="InterPro" id="IPR006652">
    <property type="entry name" value="Kelch_1"/>
</dbReference>
<dbReference type="GeneID" id="40306480"/>
<dbReference type="SUPFAM" id="SSF117281">
    <property type="entry name" value="Kelch motif"/>
    <property type="match status" value="1"/>
</dbReference>
<dbReference type="Proteomes" id="UP000224006">
    <property type="component" value="Chromosome IX"/>
</dbReference>
<comment type="caution">
    <text evidence="2">The sequence shown here is derived from an EMBL/GenBank/DDBJ whole genome shotgun (WGS) entry which is preliminary data.</text>
</comment>